<dbReference type="AlphaFoldDB" id="A0A7N6BP49"/>
<dbReference type="SMART" id="SM00409">
    <property type="entry name" value="IG"/>
    <property type="match status" value="3"/>
</dbReference>
<evidence type="ECO:0000313" key="5">
    <source>
        <dbReference type="Proteomes" id="UP000265040"/>
    </source>
</evidence>
<dbReference type="InterPro" id="IPR003599">
    <property type="entry name" value="Ig_sub"/>
</dbReference>
<dbReference type="InterPro" id="IPR007110">
    <property type="entry name" value="Ig-like_dom"/>
</dbReference>
<keyword evidence="2" id="KW-1015">Disulfide bond</keyword>
<dbReference type="InterPro" id="IPR050488">
    <property type="entry name" value="Ig_Fc_receptor"/>
</dbReference>
<dbReference type="Gene3D" id="2.60.40.10">
    <property type="entry name" value="Immunoglobulins"/>
    <property type="match status" value="3"/>
</dbReference>
<name>A0A7N6BP49_ANATE</name>
<evidence type="ECO:0000313" key="4">
    <source>
        <dbReference type="Ensembl" id="ENSATEP00000066710.1"/>
    </source>
</evidence>
<evidence type="ECO:0000256" key="2">
    <source>
        <dbReference type="ARBA" id="ARBA00023157"/>
    </source>
</evidence>
<feature type="domain" description="Ig-like" evidence="3">
    <location>
        <begin position="176"/>
        <end position="248"/>
    </location>
</feature>
<dbReference type="GeneTree" id="ENSGT00940000163711"/>
<proteinExistence type="predicted"/>
<reference evidence="4" key="1">
    <citation type="submission" date="2021-04" db="EMBL/GenBank/DDBJ databases">
        <authorList>
            <consortium name="Wellcome Sanger Institute Data Sharing"/>
        </authorList>
    </citation>
    <scope>NUCLEOTIDE SEQUENCE [LARGE SCALE GENOMIC DNA]</scope>
</reference>
<organism evidence="4 5">
    <name type="scientific">Anabas testudineus</name>
    <name type="common">Climbing perch</name>
    <name type="synonym">Anthias testudineus</name>
    <dbReference type="NCBI Taxonomy" id="64144"/>
    <lineage>
        <taxon>Eukaryota</taxon>
        <taxon>Metazoa</taxon>
        <taxon>Chordata</taxon>
        <taxon>Craniata</taxon>
        <taxon>Vertebrata</taxon>
        <taxon>Euteleostomi</taxon>
        <taxon>Actinopterygii</taxon>
        <taxon>Neopterygii</taxon>
        <taxon>Teleostei</taxon>
        <taxon>Neoteleostei</taxon>
        <taxon>Acanthomorphata</taxon>
        <taxon>Anabantaria</taxon>
        <taxon>Anabantiformes</taxon>
        <taxon>Anabantoidei</taxon>
        <taxon>Anabantidae</taxon>
        <taxon>Anabas</taxon>
    </lineage>
</organism>
<dbReference type="Pfam" id="PF13895">
    <property type="entry name" value="Ig_2"/>
    <property type="match status" value="1"/>
</dbReference>
<dbReference type="InParanoid" id="A0A7N6BP49"/>
<dbReference type="PANTHER" id="PTHR11481:SF64">
    <property type="entry name" value="FC RECEPTOR-LIKE PROTEIN 4"/>
    <property type="match status" value="1"/>
</dbReference>
<dbReference type="GO" id="GO:0006955">
    <property type="term" value="P:immune response"/>
    <property type="evidence" value="ECO:0007669"/>
    <property type="project" value="TreeGrafter"/>
</dbReference>
<dbReference type="PANTHER" id="PTHR11481">
    <property type="entry name" value="IMMUNOGLOBULIN FC RECEPTOR"/>
    <property type="match status" value="1"/>
</dbReference>
<dbReference type="InterPro" id="IPR013783">
    <property type="entry name" value="Ig-like_fold"/>
</dbReference>
<evidence type="ECO:0000259" key="3">
    <source>
        <dbReference type="PROSITE" id="PS50835"/>
    </source>
</evidence>
<keyword evidence="5" id="KW-1185">Reference proteome</keyword>
<dbReference type="Ensembl" id="ENSATET00000047146.1">
    <property type="protein sequence ID" value="ENSATEP00000066710.1"/>
    <property type="gene ID" value="ENSATEG00000026004.2"/>
</dbReference>
<reference evidence="4" key="3">
    <citation type="submission" date="2025-09" db="UniProtKB">
        <authorList>
            <consortium name="Ensembl"/>
        </authorList>
    </citation>
    <scope>IDENTIFICATION</scope>
</reference>
<dbReference type="GO" id="GO:0007166">
    <property type="term" value="P:cell surface receptor signaling pathway"/>
    <property type="evidence" value="ECO:0007669"/>
    <property type="project" value="TreeGrafter"/>
</dbReference>
<protein>
    <recommendedName>
        <fullName evidence="3">Ig-like domain-containing protein</fullName>
    </recommendedName>
</protein>
<evidence type="ECO:0000256" key="1">
    <source>
        <dbReference type="ARBA" id="ARBA00022729"/>
    </source>
</evidence>
<dbReference type="PROSITE" id="PS50835">
    <property type="entry name" value="IG_LIKE"/>
    <property type="match status" value="3"/>
</dbReference>
<accession>A0A7N6BP49</accession>
<feature type="domain" description="Ig-like" evidence="3">
    <location>
        <begin position="84"/>
        <end position="169"/>
    </location>
</feature>
<dbReference type="GO" id="GO:0004888">
    <property type="term" value="F:transmembrane signaling receptor activity"/>
    <property type="evidence" value="ECO:0007669"/>
    <property type="project" value="TreeGrafter"/>
</dbReference>
<sequence length="271" mass="30387">TAGPTIIPVGGRVTLSCSVDESEGWKYNWFRRTSNSDEAQVDGEENRDIRVSQGGIYRCRGRRGKPVYYTDYSDEVSVEITVSTSVSVTLQPDWSQIFSGEKITVRCEIQGGGDTEWDYEWKTPQSTSHQTHVNYWTLSVSESSSGNYMCRGRNRRDSYSSTQWSKNFTLTVSGQPRASLRADSEVIPVGGRVTLSCSVDESEGWKYWFRHNSGSWSSENRVSEGGVYYCRGGRGNPVYYTENSDEVTIKKTELLSPTVETTVVGAEETIC</sequence>
<keyword evidence="1" id="KW-0732">Signal</keyword>
<dbReference type="Proteomes" id="UP000265040">
    <property type="component" value="Chromosome 18"/>
</dbReference>
<dbReference type="SUPFAM" id="SSF48726">
    <property type="entry name" value="Immunoglobulin"/>
    <property type="match status" value="3"/>
</dbReference>
<feature type="domain" description="Ig-like" evidence="3">
    <location>
        <begin position="1"/>
        <end position="81"/>
    </location>
</feature>
<dbReference type="GO" id="GO:0009897">
    <property type="term" value="C:external side of plasma membrane"/>
    <property type="evidence" value="ECO:0007669"/>
    <property type="project" value="TreeGrafter"/>
</dbReference>
<dbReference type="InterPro" id="IPR036179">
    <property type="entry name" value="Ig-like_dom_sf"/>
</dbReference>
<reference evidence="4" key="2">
    <citation type="submission" date="2025-08" db="UniProtKB">
        <authorList>
            <consortium name="Ensembl"/>
        </authorList>
    </citation>
    <scope>IDENTIFICATION</scope>
</reference>